<keyword evidence="7" id="KW-0813">Transport</keyword>
<accession>A0ABZ2LV86</accession>
<comment type="subcellular location">
    <subcellularLocation>
        <location evidence="1">Cell membrane</location>
        <topology evidence="1">Single-pass membrane protein</topology>
    </subcellularLocation>
    <subcellularLocation>
        <location evidence="7">Cell membrane</location>
        <topology evidence="7">Single-pass type II membrane protein</topology>
    </subcellularLocation>
</comment>
<evidence type="ECO:0000313" key="10">
    <source>
        <dbReference type="Proteomes" id="UP001370348"/>
    </source>
</evidence>
<dbReference type="EMBL" id="CP089984">
    <property type="protein sequence ID" value="WXB13031.1"/>
    <property type="molecule type" value="Genomic_DNA"/>
</dbReference>
<name>A0ABZ2LV86_9BACT</name>
<evidence type="ECO:0000256" key="5">
    <source>
        <dbReference type="ARBA" id="ARBA00022989"/>
    </source>
</evidence>
<evidence type="ECO:0000256" key="7">
    <source>
        <dbReference type="RuleBase" id="RU003879"/>
    </source>
</evidence>
<evidence type="ECO:0000256" key="4">
    <source>
        <dbReference type="ARBA" id="ARBA00022692"/>
    </source>
</evidence>
<keyword evidence="7" id="KW-0653">Protein transport</keyword>
<evidence type="ECO:0000313" key="9">
    <source>
        <dbReference type="EMBL" id="WXB13031.1"/>
    </source>
</evidence>
<organism evidence="9 10">
    <name type="scientific">Pendulispora albinea</name>
    <dbReference type="NCBI Taxonomy" id="2741071"/>
    <lineage>
        <taxon>Bacteria</taxon>
        <taxon>Pseudomonadati</taxon>
        <taxon>Myxococcota</taxon>
        <taxon>Myxococcia</taxon>
        <taxon>Myxococcales</taxon>
        <taxon>Sorangiineae</taxon>
        <taxon>Pendulisporaceae</taxon>
        <taxon>Pendulispora</taxon>
    </lineage>
</organism>
<keyword evidence="3" id="KW-1003">Cell membrane</keyword>
<gene>
    <name evidence="9" type="ORF">LZC94_34915</name>
</gene>
<evidence type="ECO:0000256" key="8">
    <source>
        <dbReference type="SAM" id="Phobius"/>
    </source>
</evidence>
<dbReference type="InterPro" id="IPR003400">
    <property type="entry name" value="ExbD"/>
</dbReference>
<feature type="transmembrane region" description="Helical" evidence="8">
    <location>
        <begin position="20"/>
        <end position="42"/>
    </location>
</feature>
<sequence>MAGMDLGRGTGARRDLNAEIQPIAMIDLMLVTISFLLITAAWSHMERVNASANTPSREEPTTTPSVAHKALHVEVQDNAFVLSWREGSNVVLHTEVPRRAEEHQEGAVRVIRYPELAAELKRAWESGGVHRGASERVLDRAVLHTPNALAYADVIAVIDAIHDVKRPMPNGSMSAFEVAFALD</sequence>
<evidence type="ECO:0000256" key="6">
    <source>
        <dbReference type="ARBA" id="ARBA00023136"/>
    </source>
</evidence>
<reference evidence="9 10" key="1">
    <citation type="submission" date="2021-12" db="EMBL/GenBank/DDBJ databases">
        <title>Discovery of the Pendulisporaceae a myxobacterial family with distinct sporulation behavior and unique specialized metabolism.</title>
        <authorList>
            <person name="Garcia R."/>
            <person name="Popoff A."/>
            <person name="Bader C.D."/>
            <person name="Loehr J."/>
            <person name="Walesch S."/>
            <person name="Walt C."/>
            <person name="Boldt J."/>
            <person name="Bunk B."/>
            <person name="Haeckl F.J.F.P.J."/>
            <person name="Gunesch A.P."/>
            <person name="Birkelbach J."/>
            <person name="Nuebel U."/>
            <person name="Pietschmann T."/>
            <person name="Bach T."/>
            <person name="Mueller R."/>
        </authorList>
    </citation>
    <scope>NUCLEOTIDE SEQUENCE [LARGE SCALE GENOMIC DNA]</scope>
    <source>
        <strain evidence="9 10">MSr11954</strain>
    </source>
</reference>
<dbReference type="Pfam" id="PF02472">
    <property type="entry name" value="ExbD"/>
    <property type="match status" value="1"/>
</dbReference>
<keyword evidence="6 8" id="KW-0472">Membrane</keyword>
<comment type="similarity">
    <text evidence="2 7">Belongs to the ExbD/TolR family.</text>
</comment>
<evidence type="ECO:0000256" key="3">
    <source>
        <dbReference type="ARBA" id="ARBA00022475"/>
    </source>
</evidence>
<keyword evidence="4 7" id="KW-0812">Transmembrane</keyword>
<keyword evidence="5 8" id="KW-1133">Transmembrane helix</keyword>
<keyword evidence="10" id="KW-1185">Reference proteome</keyword>
<dbReference type="RefSeq" id="WP_394822650.1">
    <property type="nucleotide sequence ID" value="NZ_CP089984.1"/>
</dbReference>
<protein>
    <submittedName>
        <fullName evidence="9">Biopolymer transporter ExbD</fullName>
    </submittedName>
</protein>
<dbReference type="Proteomes" id="UP001370348">
    <property type="component" value="Chromosome"/>
</dbReference>
<evidence type="ECO:0000256" key="1">
    <source>
        <dbReference type="ARBA" id="ARBA00004162"/>
    </source>
</evidence>
<proteinExistence type="inferred from homology"/>
<evidence type="ECO:0000256" key="2">
    <source>
        <dbReference type="ARBA" id="ARBA00005811"/>
    </source>
</evidence>